<dbReference type="PANTHER" id="PTHR31338:SF16">
    <property type="entry name" value="POLYKETIDE CYCLASE_DEHYDRASE AND LIPID TRANSPORT SUPERFAMILY PROTEIN"/>
    <property type="match status" value="1"/>
</dbReference>
<evidence type="ECO:0000313" key="4">
    <source>
        <dbReference type="Proteomes" id="UP001652600"/>
    </source>
</evidence>
<name>A0A9I9DKM1_CUCME</name>
<comment type="similarity">
    <text evidence="1">Belongs to the MLP family.</text>
</comment>
<proteinExistence type="inferred from homology"/>
<dbReference type="CDD" id="cd07816">
    <property type="entry name" value="Bet_v1-like"/>
    <property type="match status" value="1"/>
</dbReference>
<organism evidence="3">
    <name type="scientific">Cucumis melo</name>
    <name type="common">Muskmelon</name>
    <dbReference type="NCBI Taxonomy" id="3656"/>
    <lineage>
        <taxon>Eukaryota</taxon>
        <taxon>Viridiplantae</taxon>
        <taxon>Streptophyta</taxon>
        <taxon>Embryophyta</taxon>
        <taxon>Tracheophyta</taxon>
        <taxon>Spermatophyta</taxon>
        <taxon>Magnoliopsida</taxon>
        <taxon>eudicotyledons</taxon>
        <taxon>Gunneridae</taxon>
        <taxon>Pentapetalae</taxon>
        <taxon>rosids</taxon>
        <taxon>fabids</taxon>
        <taxon>Cucurbitales</taxon>
        <taxon>Cucurbitaceae</taxon>
        <taxon>Benincaseae</taxon>
        <taxon>Cucumis</taxon>
    </lineage>
</organism>
<dbReference type="InterPro" id="IPR023393">
    <property type="entry name" value="START-like_dom_sf"/>
</dbReference>
<dbReference type="Pfam" id="PF00407">
    <property type="entry name" value="Bet_v_1"/>
    <property type="match status" value="1"/>
</dbReference>
<gene>
    <name evidence="5" type="primary">LOC103496825</name>
</gene>
<dbReference type="GeneID" id="103496825"/>
<dbReference type="SUPFAM" id="SSF55961">
    <property type="entry name" value="Bet v1-like"/>
    <property type="match status" value="1"/>
</dbReference>
<evidence type="ECO:0000256" key="1">
    <source>
        <dbReference type="ARBA" id="ARBA00038242"/>
    </source>
</evidence>
<dbReference type="Gene3D" id="3.30.530.20">
    <property type="match status" value="1"/>
</dbReference>
<dbReference type="AlphaFoldDB" id="A0A9I9DKM1"/>
<reference evidence="5" key="2">
    <citation type="submission" date="2025-05" db="UniProtKB">
        <authorList>
            <consortium name="RefSeq"/>
        </authorList>
    </citation>
    <scope>IDENTIFICATION</scope>
    <source>
        <tissue evidence="5">Stem</tissue>
    </source>
</reference>
<sequence length="166" mass="18942">MAQICKISEQVNIKSSAHKYYQFFKNKMDYVLVQMFPEIYKSCKVVEGNGYSHGSIIHLKYNAGEDLHQPSFQTFSVLGRPEEMKERLAIDDANKSITFECLEGDALRDFEVLKLKFQVFENGNNGGTVNWSIEFVKANEDVASPHHYLLCVSKVAKGLDDYLCNN</sequence>
<keyword evidence="4" id="KW-1185">Reference proteome</keyword>
<accession>A0A9I9DKM1</accession>
<dbReference type="Proteomes" id="UP001652600">
    <property type="component" value="Chromosome 6"/>
</dbReference>
<evidence type="ECO:0000259" key="2">
    <source>
        <dbReference type="SMART" id="SM01037"/>
    </source>
</evidence>
<protein>
    <submittedName>
        <fullName evidence="5">Major latex protein 149-like isoform X1</fullName>
    </submittedName>
</protein>
<evidence type="ECO:0000313" key="3">
    <source>
        <dbReference type="EnsemblPlants" id="MELO3C020270.2.1"/>
    </source>
</evidence>
<dbReference type="Gramene" id="MELO3C020270.2.1">
    <property type="protein sequence ID" value="MELO3C020270.2.1"/>
    <property type="gene ID" value="MELO3C020270.2"/>
</dbReference>
<dbReference type="PANTHER" id="PTHR31338">
    <property type="entry name" value="POLYKETIDE CYCLASE/DEHYDRASE AND LIPID TRANSPORT SUPERFAMILY PROTEIN"/>
    <property type="match status" value="1"/>
</dbReference>
<dbReference type="RefSeq" id="XP_050941482.1">
    <property type="nucleotide sequence ID" value="XM_051085525.1"/>
</dbReference>
<dbReference type="GO" id="GO:0006952">
    <property type="term" value="P:defense response"/>
    <property type="evidence" value="ECO:0007669"/>
    <property type="project" value="InterPro"/>
</dbReference>
<evidence type="ECO:0000313" key="5">
    <source>
        <dbReference type="RefSeq" id="XP_050941482.1"/>
    </source>
</evidence>
<dbReference type="InterPro" id="IPR000916">
    <property type="entry name" value="Bet_v_I/MLP"/>
</dbReference>
<dbReference type="SMR" id="A0A9I9DKM1"/>
<dbReference type="EnsemblPlants" id="MELO3C020270.2.1">
    <property type="protein sequence ID" value="MELO3C020270.2.1"/>
    <property type="gene ID" value="MELO3C020270.2"/>
</dbReference>
<reference evidence="3" key="1">
    <citation type="submission" date="2023-03" db="UniProtKB">
        <authorList>
            <consortium name="EnsemblPlants"/>
        </authorList>
    </citation>
    <scope>IDENTIFICATION</scope>
</reference>
<dbReference type="SMART" id="SM01037">
    <property type="entry name" value="Bet_v_1"/>
    <property type="match status" value="1"/>
</dbReference>
<feature type="domain" description="Bet v I/Major latex protein" evidence="2">
    <location>
        <begin position="2"/>
        <end position="166"/>
    </location>
</feature>
<dbReference type="InterPro" id="IPR052006">
    <property type="entry name" value="MLP-like"/>
</dbReference>